<dbReference type="KEGG" id="plei:Q9312_13795"/>
<keyword evidence="3" id="KW-1185">Reference proteome</keyword>
<feature type="domain" description="AB hydrolase-1" evidence="1">
    <location>
        <begin position="15"/>
        <end position="246"/>
    </location>
</feature>
<organism evidence="2 3">
    <name type="scientific">Pleionea litopenaei</name>
    <dbReference type="NCBI Taxonomy" id="3070815"/>
    <lineage>
        <taxon>Bacteria</taxon>
        <taxon>Pseudomonadati</taxon>
        <taxon>Pseudomonadota</taxon>
        <taxon>Gammaproteobacteria</taxon>
        <taxon>Oceanospirillales</taxon>
        <taxon>Pleioneaceae</taxon>
        <taxon>Pleionea</taxon>
    </lineage>
</organism>
<dbReference type="RefSeq" id="WP_309201444.1">
    <property type="nucleotide sequence ID" value="NZ_CP133548.1"/>
</dbReference>
<dbReference type="Proteomes" id="UP001239782">
    <property type="component" value="Chromosome"/>
</dbReference>
<dbReference type="Pfam" id="PF12697">
    <property type="entry name" value="Abhydrolase_6"/>
    <property type="match status" value="1"/>
</dbReference>
<dbReference type="AlphaFoldDB" id="A0AA51RRG9"/>
<protein>
    <submittedName>
        <fullName evidence="2">Alpha/beta hydrolase</fullName>
    </submittedName>
</protein>
<dbReference type="Gene3D" id="3.40.50.1820">
    <property type="entry name" value="alpha/beta hydrolase"/>
    <property type="match status" value="1"/>
</dbReference>
<name>A0AA51RRG9_9GAMM</name>
<reference evidence="2 3" key="1">
    <citation type="submission" date="2023-08" db="EMBL/GenBank/DDBJ databases">
        <title>Pleionea litopenaei sp. nov., isolated from stomach of juvenile Litopenaeus vannamei.</title>
        <authorList>
            <person name="Rho A.M."/>
            <person name="Hwang C.Y."/>
        </authorList>
    </citation>
    <scope>NUCLEOTIDE SEQUENCE [LARGE SCALE GENOMIC DNA]</scope>
    <source>
        <strain evidence="2 3">HL-JVS1</strain>
    </source>
</reference>
<evidence type="ECO:0000259" key="1">
    <source>
        <dbReference type="Pfam" id="PF12697"/>
    </source>
</evidence>
<dbReference type="InterPro" id="IPR000073">
    <property type="entry name" value="AB_hydrolase_1"/>
</dbReference>
<evidence type="ECO:0000313" key="3">
    <source>
        <dbReference type="Proteomes" id="UP001239782"/>
    </source>
</evidence>
<keyword evidence="2" id="KW-0378">Hydrolase</keyword>
<dbReference type="EMBL" id="CP133548">
    <property type="protein sequence ID" value="WMS86292.1"/>
    <property type="molecule type" value="Genomic_DNA"/>
</dbReference>
<proteinExistence type="predicted"/>
<sequence>MNVKVSEQSQADLRVVLIRGLGRDQLHWGPLKSALDKQGLIIETPDLPGAGVLCREKAPLDLDEYCRILESQLSESELPTIVVGLSLGGMIALQWSMLRPTLFEHVIAINTSCNLSPVYWRLKVYRAWRTPGILARWNIRLKERSVYQLTCNRQPMDAELLDQWVNIQQQHPVSMITQLRQVIAAWRFSPPDADALPHLTFINSNSDRLVDPRCSLTLARHYSAPLRTHDWAGHDLPQDDPKWVAQEILQVCDKIRSSKKVALEKLM</sequence>
<dbReference type="InterPro" id="IPR029058">
    <property type="entry name" value="AB_hydrolase_fold"/>
</dbReference>
<gene>
    <name evidence="2" type="ORF">Q9312_13795</name>
</gene>
<dbReference type="SUPFAM" id="SSF53474">
    <property type="entry name" value="alpha/beta-Hydrolases"/>
    <property type="match status" value="1"/>
</dbReference>
<dbReference type="GO" id="GO:0016787">
    <property type="term" value="F:hydrolase activity"/>
    <property type="evidence" value="ECO:0007669"/>
    <property type="project" value="UniProtKB-KW"/>
</dbReference>
<accession>A0AA51RRG9</accession>
<evidence type="ECO:0000313" key="2">
    <source>
        <dbReference type="EMBL" id="WMS86292.1"/>
    </source>
</evidence>